<evidence type="ECO:0000256" key="1">
    <source>
        <dbReference type="SAM" id="MobiDB-lite"/>
    </source>
</evidence>
<dbReference type="GeneID" id="98180290"/>
<organism evidence="2 3">
    <name type="scientific">Madurella fahalii</name>
    <dbReference type="NCBI Taxonomy" id="1157608"/>
    <lineage>
        <taxon>Eukaryota</taxon>
        <taxon>Fungi</taxon>
        <taxon>Dikarya</taxon>
        <taxon>Ascomycota</taxon>
        <taxon>Pezizomycotina</taxon>
        <taxon>Sordariomycetes</taxon>
        <taxon>Sordariomycetidae</taxon>
        <taxon>Sordariales</taxon>
        <taxon>Sordariales incertae sedis</taxon>
        <taxon>Madurella</taxon>
    </lineage>
</organism>
<proteinExistence type="predicted"/>
<feature type="compositionally biased region" description="Basic and acidic residues" evidence="1">
    <location>
        <begin position="114"/>
        <end position="123"/>
    </location>
</feature>
<evidence type="ECO:0000313" key="3">
    <source>
        <dbReference type="Proteomes" id="UP001628179"/>
    </source>
</evidence>
<feature type="region of interest" description="Disordered" evidence="1">
    <location>
        <begin position="113"/>
        <end position="132"/>
    </location>
</feature>
<evidence type="ECO:0000313" key="2">
    <source>
        <dbReference type="EMBL" id="GAB1319338.1"/>
    </source>
</evidence>
<name>A0ABQ0GNK9_9PEZI</name>
<sequence>MRPDQIAYLERVKQEAPNRCEICDHLLPTFEDRERHVTETKHCACPECERYIQPGFVYSHWEVLHDDIHWNDHQINAGDKDTLLAALPWVREEFRKRFPHRDVNAWLGLSEQEAAGKAKKDGETIGETKASL</sequence>
<comment type="caution">
    <text evidence="2">The sequence shown here is derived from an EMBL/GenBank/DDBJ whole genome shotgun (WGS) entry which is preliminary data.</text>
</comment>
<accession>A0ABQ0GNK9</accession>
<keyword evidence="3" id="KW-1185">Reference proteome</keyword>
<protein>
    <recommendedName>
        <fullName evidence="4">C2H2-type domain-containing protein</fullName>
    </recommendedName>
</protein>
<dbReference type="EMBL" id="BAAFSV010000005">
    <property type="protein sequence ID" value="GAB1319338.1"/>
    <property type="molecule type" value="Genomic_DNA"/>
</dbReference>
<evidence type="ECO:0008006" key="4">
    <source>
        <dbReference type="Google" id="ProtNLM"/>
    </source>
</evidence>
<reference evidence="2 3" key="1">
    <citation type="submission" date="2024-09" db="EMBL/GenBank/DDBJ databases">
        <title>Itraconazole resistance in Madurella fahalii resulting from another homologue of gene encoding cytochrome P450 14-alpha sterol demethylase (CYP51).</title>
        <authorList>
            <person name="Yoshioka I."/>
            <person name="Fahal A.H."/>
            <person name="Kaneko S."/>
            <person name="Yaguchi T."/>
        </authorList>
    </citation>
    <scope>NUCLEOTIDE SEQUENCE [LARGE SCALE GENOMIC DNA]</scope>
    <source>
        <strain evidence="2 3">IFM 68171</strain>
    </source>
</reference>
<gene>
    <name evidence="2" type="ORF">MFIFM68171_09548</name>
</gene>
<dbReference type="Proteomes" id="UP001628179">
    <property type="component" value="Unassembled WGS sequence"/>
</dbReference>
<dbReference type="RefSeq" id="XP_070921068.1">
    <property type="nucleotide sequence ID" value="XM_071064967.1"/>
</dbReference>